<evidence type="ECO:0000256" key="1">
    <source>
        <dbReference type="SAM" id="MobiDB-lite"/>
    </source>
</evidence>
<protein>
    <submittedName>
        <fullName evidence="2">Uncharacterized protein</fullName>
    </submittedName>
</protein>
<feature type="region of interest" description="Disordered" evidence="1">
    <location>
        <begin position="88"/>
        <end position="161"/>
    </location>
</feature>
<name>A0A834YA16_TETSI</name>
<dbReference type="OrthoDB" id="1869542at2759"/>
<sequence>MFLSSSQQPSFFLSLLRLFSQSVSSSAVLTERLKRKIAALSIDGEEEIQSHTPPLQPAALPLPNGRTMSQPAVKQHDEIIKVQKENKTRVVREGKERRRQWAQRITPRPSGGDKGVQDALETESLQNATDNQGMLREGKERRRQWAQRIAPRPSGGDKGVQDALETESLQNATDNRGMLPSDIVNLLAAREKQVFLSDTEEEDVAATPNPRKKRLKSSGPETVILNDIPPAQCLHNSLEFLKKKKMQVSRSSSVLNNSKQALRLLSRYGLVSKK</sequence>
<evidence type="ECO:0000313" key="2">
    <source>
        <dbReference type="EMBL" id="KAF8377478.1"/>
    </source>
</evidence>
<reference evidence="2 3" key="1">
    <citation type="submission" date="2020-04" db="EMBL/GenBank/DDBJ databases">
        <title>Plant Genome Project.</title>
        <authorList>
            <person name="Zhang R.-G."/>
        </authorList>
    </citation>
    <scope>NUCLEOTIDE SEQUENCE [LARGE SCALE GENOMIC DNA]</scope>
    <source>
        <strain evidence="2">YNK0</strain>
        <tissue evidence="2">Leaf</tissue>
    </source>
</reference>
<feature type="compositionally biased region" description="Polar residues" evidence="1">
    <location>
        <begin position="123"/>
        <end position="132"/>
    </location>
</feature>
<dbReference type="PANTHER" id="PTHR36387:SF2">
    <property type="entry name" value="UDP-N-ACETYLMURAMOYL-L-ALANYL-D-GLUTAMATE-2, 6-DIAMINOPIMELATE LIGASE"/>
    <property type="match status" value="1"/>
</dbReference>
<dbReference type="EMBL" id="JABCRI010000024">
    <property type="protein sequence ID" value="KAF8377478.1"/>
    <property type="molecule type" value="Genomic_DNA"/>
</dbReference>
<dbReference type="Proteomes" id="UP000655225">
    <property type="component" value="Unassembled WGS sequence"/>
</dbReference>
<keyword evidence="3" id="KW-1185">Reference proteome</keyword>
<accession>A0A834YA16</accession>
<dbReference type="AlphaFoldDB" id="A0A834YA16"/>
<evidence type="ECO:0000313" key="3">
    <source>
        <dbReference type="Proteomes" id="UP000655225"/>
    </source>
</evidence>
<gene>
    <name evidence="2" type="ORF">HHK36_030857</name>
</gene>
<dbReference type="PANTHER" id="PTHR36387">
    <property type="entry name" value="UDP-N-ACETYLMURAMOYL-L-ALANYL-D-GLUTAMATE-2, 6-DIAMINOPIMELATE LIGASE"/>
    <property type="match status" value="1"/>
</dbReference>
<organism evidence="2 3">
    <name type="scientific">Tetracentron sinense</name>
    <name type="common">Spur-leaf</name>
    <dbReference type="NCBI Taxonomy" id="13715"/>
    <lineage>
        <taxon>Eukaryota</taxon>
        <taxon>Viridiplantae</taxon>
        <taxon>Streptophyta</taxon>
        <taxon>Embryophyta</taxon>
        <taxon>Tracheophyta</taxon>
        <taxon>Spermatophyta</taxon>
        <taxon>Magnoliopsida</taxon>
        <taxon>Trochodendrales</taxon>
        <taxon>Trochodendraceae</taxon>
        <taxon>Tetracentron</taxon>
    </lineage>
</organism>
<feature type="region of interest" description="Disordered" evidence="1">
    <location>
        <begin position="198"/>
        <end position="218"/>
    </location>
</feature>
<proteinExistence type="predicted"/>
<comment type="caution">
    <text evidence="2">The sequence shown here is derived from an EMBL/GenBank/DDBJ whole genome shotgun (WGS) entry which is preliminary data.</text>
</comment>